<dbReference type="NCBIfam" id="TIGR00553">
    <property type="entry name" value="pabB"/>
    <property type="match status" value="1"/>
</dbReference>
<dbReference type="GO" id="GO:0009396">
    <property type="term" value="P:folic acid-containing compound biosynthetic process"/>
    <property type="evidence" value="ECO:0007669"/>
    <property type="project" value="InterPro"/>
</dbReference>
<comment type="caution">
    <text evidence="2">The sequence shown here is derived from an EMBL/GenBank/DDBJ whole genome shotgun (WGS) entry which is preliminary data.</text>
</comment>
<dbReference type="InterPro" id="IPR015890">
    <property type="entry name" value="Chorismate_C"/>
</dbReference>
<dbReference type="InterPro" id="IPR043131">
    <property type="entry name" value="BCAT-like_N"/>
</dbReference>
<keyword evidence="2" id="KW-0032">Aminotransferase</keyword>
<accession>A0A841Q0S1</accession>
<keyword evidence="2" id="KW-0808">Transferase</keyword>
<dbReference type="InterPro" id="IPR019999">
    <property type="entry name" value="Anth_synth_I-like"/>
</dbReference>
<protein>
    <submittedName>
        <fullName evidence="2">Para-aminobenzoate synthetase/4-amino-4-deoxychorismate lyase</fullName>
        <ecNumber evidence="2">2.6.1.85</ecNumber>
        <ecNumber evidence="2">4.1.3.38</ecNumber>
    </submittedName>
</protein>
<sequence length="581" mass="66118">MNKKHEPIDIQMDFGYDSPLYFRNPDSIIQTDQMEEVEACMRKVQHAVNEGYYAVGYLSYEAAKGLRPELAVHTGAEMPLVWFGIFESPDTSPRQSDKIPQAFKLAEWESSTDAADYENNIERIRQAIAEGETYQVNYTMRMKANFLGHARSLYEQLKEKQQGMYSAYLNTGDYQILSVSPELFFERKGNQLRTKPMKGTYARGKTDIEDQTHFQRLLESQKDRAENVMIVDLLRNDLGMIAATGSVTVSDLFAIEPYPTVWQMTSTITAQLKKDVDIVETFRALFPCGSITGAPKKKTMEKITLMEDEPRGVYCGSIGYITPTGDCVFNVAIRTAVINAEKEKITYGTGGGVTWDSTAKGEYEEAVLKSQIITGLNTDFSLLESLRLEEGHYPFLSLHLERIQASANDLDWSFSSEKMQELLYSYAKQHPYGKYKVRLQYHPVQGFSIDGSIVQELQEPVSVELAKEPIRINEPFSFHKTTARGVFEELRSFSSEKTFDVLLYNENNELLEFTIGNIVLEWDGVYVTPPVSLGLLPGVYRQHLLDRNIIQEKVLTISDIATSKRFWLINSVRGWVEVVFT</sequence>
<dbReference type="InterPro" id="IPR001544">
    <property type="entry name" value="Aminotrans_IV"/>
</dbReference>
<dbReference type="InterPro" id="IPR036038">
    <property type="entry name" value="Aminotransferase-like"/>
</dbReference>
<dbReference type="SUPFAM" id="SSF56752">
    <property type="entry name" value="D-aminoacid aminotransferase-like PLP-dependent enzymes"/>
    <property type="match status" value="1"/>
</dbReference>
<organism evidence="2 3">
    <name type="scientific">Geomicrobium halophilum</name>
    <dbReference type="NCBI Taxonomy" id="549000"/>
    <lineage>
        <taxon>Bacteria</taxon>
        <taxon>Bacillati</taxon>
        <taxon>Bacillota</taxon>
        <taxon>Bacilli</taxon>
        <taxon>Bacillales</taxon>
        <taxon>Geomicrobium</taxon>
    </lineage>
</organism>
<dbReference type="Gene3D" id="3.20.10.10">
    <property type="entry name" value="D-amino Acid Aminotransferase, subunit A, domain 2"/>
    <property type="match status" value="1"/>
</dbReference>
<dbReference type="InterPro" id="IPR043132">
    <property type="entry name" value="BCAT-like_C"/>
</dbReference>
<keyword evidence="3" id="KW-1185">Reference proteome</keyword>
<dbReference type="InterPro" id="IPR005802">
    <property type="entry name" value="ADC_synth_comp_1"/>
</dbReference>
<dbReference type="AlphaFoldDB" id="A0A841Q0S1"/>
<gene>
    <name evidence="2" type="ORF">HNR44_001087</name>
</gene>
<dbReference type="SUPFAM" id="SSF56322">
    <property type="entry name" value="ADC synthase"/>
    <property type="match status" value="1"/>
</dbReference>
<dbReference type="EMBL" id="JACHHJ010000001">
    <property type="protein sequence ID" value="MBB6449138.1"/>
    <property type="molecule type" value="Genomic_DNA"/>
</dbReference>
<dbReference type="Gene3D" id="3.30.470.10">
    <property type="match status" value="1"/>
</dbReference>
<dbReference type="Pfam" id="PF00425">
    <property type="entry name" value="Chorismate_bind"/>
    <property type="match status" value="1"/>
</dbReference>
<dbReference type="Pfam" id="PF01063">
    <property type="entry name" value="Aminotran_4"/>
    <property type="match status" value="1"/>
</dbReference>
<dbReference type="EC" id="2.6.1.85" evidence="2"/>
<dbReference type="Proteomes" id="UP000568839">
    <property type="component" value="Unassembled WGS sequence"/>
</dbReference>
<evidence type="ECO:0000259" key="1">
    <source>
        <dbReference type="Pfam" id="PF00425"/>
    </source>
</evidence>
<dbReference type="PANTHER" id="PTHR11236">
    <property type="entry name" value="AMINOBENZOATE/ANTHRANILATE SYNTHASE"/>
    <property type="match status" value="1"/>
</dbReference>
<dbReference type="RefSeq" id="WP_184403054.1">
    <property type="nucleotide sequence ID" value="NZ_JACHHJ010000001.1"/>
</dbReference>
<dbReference type="PANTHER" id="PTHR11236:SF50">
    <property type="entry name" value="AMINODEOXYCHORISMATE SYNTHASE COMPONENT 1"/>
    <property type="match status" value="1"/>
</dbReference>
<keyword evidence="2" id="KW-0456">Lyase</keyword>
<dbReference type="GO" id="GO:0008696">
    <property type="term" value="F:4-amino-4-deoxychorismate lyase activity"/>
    <property type="evidence" value="ECO:0007669"/>
    <property type="project" value="UniProtKB-EC"/>
</dbReference>
<evidence type="ECO:0000313" key="3">
    <source>
        <dbReference type="Proteomes" id="UP000568839"/>
    </source>
</evidence>
<dbReference type="InterPro" id="IPR005801">
    <property type="entry name" value="ADC_synthase"/>
</dbReference>
<proteinExistence type="predicted"/>
<dbReference type="Gene3D" id="3.60.120.10">
    <property type="entry name" value="Anthranilate synthase"/>
    <property type="match status" value="1"/>
</dbReference>
<feature type="domain" description="Chorismate-utilising enzyme C-terminal" evidence="1">
    <location>
        <begin position="114"/>
        <end position="369"/>
    </location>
</feature>
<dbReference type="EC" id="4.1.3.38" evidence="2"/>
<dbReference type="PRINTS" id="PR00095">
    <property type="entry name" value="ANTSNTHASEI"/>
</dbReference>
<dbReference type="GO" id="GO:0046820">
    <property type="term" value="F:4-amino-4-deoxychorismate synthase activity"/>
    <property type="evidence" value="ECO:0007669"/>
    <property type="project" value="UniProtKB-EC"/>
</dbReference>
<reference evidence="2 3" key="1">
    <citation type="submission" date="2020-08" db="EMBL/GenBank/DDBJ databases">
        <title>Genomic Encyclopedia of Type Strains, Phase IV (KMG-IV): sequencing the most valuable type-strain genomes for metagenomic binning, comparative biology and taxonomic classification.</title>
        <authorList>
            <person name="Goeker M."/>
        </authorList>
    </citation>
    <scope>NUCLEOTIDE SEQUENCE [LARGE SCALE GENOMIC DNA]</scope>
    <source>
        <strain evidence="2 3">DSM 21769</strain>
    </source>
</reference>
<name>A0A841Q0S1_9BACL</name>
<evidence type="ECO:0000313" key="2">
    <source>
        <dbReference type="EMBL" id="MBB6449138.1"/>
    </source>
</evidence>
<dbReference type="GO" id="GO:0000162">
    <property type="term" value="P:L-tryptophan biosynthetic process"/>
    <property type="evidence" value="ECO:0007669"/>
    <property type="project" value="TreeGrafter"/>
</dbReference>